<evidence type="ECO:0000256" key="1">
    <source>
        <dbReference type="ARBA" id="ARBA00022692"/>
    </source>
</evidence>
<dbReference type="PANTHER" id="PTHR23521">
    <property type="entry name" value="TRANSPORTER MFS SUPERFAMILY"/>
    <property type="match status" value="1"/>
</dbReference>
<dbReference type="GO" id="GO:0005886">
    <property type="term" value="C:plasma membrane"/>
    <property type="evidence" value="ECO:0007669"/>
    <property type="project" value="TreeGrafter"/>
</dbReference>
<feature type="transmembrane region" description="Helical" evidence="4">
    <location>
        <begin position="341"/>
        <end position="362"/>
    </location>
</feature>
<dbReference type="PROSITE" id="PS50850">
    <property type="entry name" value="MFS"/>
    <property type="match status" value="1"/>
</dbReference>
<comment type="caution">
    <text evidence="6">The sequence shown here is derived from an EMBL/GenBank/DDBJ whole genome shotgun (WGS) entry which is preliminary data.</text>
</comment>
<dbReference type="AlphaFoldDB" id="A0A3S0JB54"/>
<evidence type="ECO:0000256" key="3">
    <source>
        <dbReference type="ARBA" id="ARBA00023136"/>
    </source>
</evidence>
<feature type="transmembrane region" description="Helical" evidence="4">
    <location>
        <begin position="101"/>
        <end position="120"/>
    </location>
</feature>
<dbReference type="SUPFAM" id="SSF103473">
    <property type="entry name" value="MFS general substrate transporter"/>
    <property type="match status" value="1"/>
</dbReference>
<keyword evidence="3 4" id="KW-0472">Membrane</keyword>
<dbReference type="Proteomes" id="UP000267400">
    <property type="component" value="Unassembled WGS sequence"/>
</dbReference>
<feature type="transmembrane region" description="Helical" evidence="4">
    <location>
        <begin position="132"/>
        <end position="153"/>
    </location>
</feature>
<feature type="transmembrane region" description="Helical" evidence="4">
    <location>
        <begin position="210"/>
        <end position="228"/>
    </location>
</feature>
<evidence type="ECO:0000313" key="6">
    <source>
        <dbReference type="EMBL" id="RTR05243.1"/>
    </source>
</evidence>
<reference evidence="6 7" key="1">
    <citation type="submission" date="2018-12" db="EMBL/GenBank/DDBJ databases">
        <authorList>
            <person name="Yu L."/>
        </authorList>
    </citation>
    <scope>NUCLEOTIDE SEQUENCE [LARGE SCALE GENOMIC DNA]</scope>
    <source>
        <strain evidence="6 7">11S</strain>
    </source>
</reference>
<feature type="transmembrane region" description="Helical" evidence="4">
    <location>
        <begin position="165"/>
        <end position="189"/>
    </location>
</feature>
<proteinExistence type="predicted"/>
<organism evidence="6 7">
    <name type="scientific">Halomonas nitroreducens</name>
    <dbReference type="NCBI Taxonomy" id="447425"/>
    <lineage>
        <taxon>Bacteria</taxon>
        <taxon>Pseudomonadati</taxon>
        <taxon>Pseudomonadota</taxon>
        <taxon>Gammaproteobacteria</taxon>
        <taxon>Oceanospirillales</taxon>
        <taxon>Halomonadaceae</taxon>
        <taxon>Halomonas</taxon>
    </lineage>
</organism>
<dbReference type="InterPro" id="IPR020846">
    <property type="entry name" value="MFS_dom"/>
</dbReference>
<dbReference type="RefSeq" id="WP_126482282.1">
    <property type="nucleotide sequence ID" value="NZ_RXNS01000005.1"/>
</dbReference>
<accession>A0A3S0JB54</accession>
<keyword evidence="1 4" id="KW-0812">Transmembrane</keyword>
<name>A0A3S0JB54_9GAMM</name>
<keyword evidence="7" id="KW-1185">Reference proteome</keyword>
<dbReference type="OrthoDB" id="9781976at2"/>
<dbReference type="InterPro" id="IPR011701">
    <property type="entry name" value="MFS"/>
</dbReference>
<feature type="transmembrane region" description="Helical" evidence="4">
    <location>
        <begin position="45"/>
        <end position="65"/>
    </location>
</feature>
<feature type="domain" description="Major facilitator superfamily (MFS) profile" evidence="5">
    <location>
        <begin position="1"/>
        <end position="394"/>
    </location>
</feature>
<keyword evidence="2 4" id="KW-1133">Transmembrane helix</keyword>
<feature type="transmembrane region" description="Helical" evidence="4">
    <location>
        <begin position="248"/>
        <end position="267"/>
    </location>
</feature>
<evidence type="ECO:0000256" key="4">
    <source>
        <dbReference type="SAM" id="Phobius"/>
    </source>
</evidence>
<evidence type="ECO:0000259" key="5">
    <source>
        <dbReference type="PROSITE" id="PS50850"/>
    </source>
</evidence>
<feature type="transmembrane region" description="Helical" evidence="4">
    <location>
        <begin position="368"/>
        <end position="384"/>
    </location>
</feature>
<evidence type="ECO:0000313" key="7">
    <source>
        <dbReference type="Proteomes" id="UP000267400"/>
    </source>
</evidence>
<dbReference type="EMBL" id="RXNS01000005">
    <property type="protein sequence ID" value="RTR05243.1"/>
    <property type="molecule type" value="Genomic_DNA"/>
</dbReference>
<gene>
    <name evidence="6" type="ORF">EKG36_06565</name>
</gene>
<evidence type="ECO:0000256" key="2">
    <source>
        <dbReference type="ARBA" id="ARBA00022989"/>
    </source>
</evidence>
<dbReference type="Gene3D" id="1.20.1250.20">
    <property type="entry name" value="MFS general substrate transporter like domains"/>
    <property type="match status" value="1"/>
</dbReference>
<dbReference type="InterPro" id="IPR036259">
    <property type="entry name" value="MFS_trans_sf"/>
</dbReference>
<dbReference type="PANTHER" id="PTHR23521:SF3">
    <property type="entry name" value="MFS TRANSPORTER"/>
    <property type="match status" value="1"/>
</dbReference>
<sequence>MRQSLARHPLAIIVLAQLCGTSLWFSVNGVGLSLAETLALSTADLGRLTLAVQLGFILGALGLAGSGLGDRFRASHIFAAASLAGALVNAGFVLAAPHAGLALVLRFLTGVCLAGIYPLGMKLVIGWTPRHTGAALAWLVGMLTLGTALPHLLRGATLGLAWQWPLLGASGLALTGGALVLALGDGPHLPPPGGRARLREGLASLRDGRFRAVAGGYFGHCWELYAVWTLAPFLVAREVARLSAPVGLVPWLAFGMIALGLVGCVVGGQLSRRLGSLSVARRALATSGLVGLAYPLLAWAPPPLLLGLLALWGLTVIADSPQLSALAAATAPSAHVGSTLAVMNAVGFALTLPGIWLTASLWASQGPWVVWWLLPGPLLGLWGLRRLEAMPARG</sequence>
<dbReference type="GO" id="GO:0022857">
    <property type="term" value="F:transmembrane transporter activity"/>
    <property type="evidence" value="ECO:0007669"/>
    <property type="project" value="InterPro"/>
</dbReference>
<dbReference type="Pfam" id="PF07690">
    <property type="entry name" value="MFS_1"/>
    <property type="match status" value="1"/>
</dbReference>
<feature type="transmembrane region" description="Helical" evidence="4">
    <location>
        <begin position="77"/>
        <end position="95"/>
    </location>
</feature>
<protein>
    <submittedName>
        <fullName evidence="6">MFS transporter</fullName>
    </submittedName>
</protein>